<reference evidence="1 2" key="1">
    <citation type="submission" date="2023-07" db="EMBL/GenBank/DDBJ databases">
        <title>Genomic Encyclopedia of Type Strains, Phase IV (KMG-IV): sequencing the most valuable type-strain genomes for metagenomic binning, comparative biology and taxonomic classification.</title>
        <authorList>
            <person name="Goeker M."/>
        </authorList>
    </citation>
    <scope>NUCLEOTIDE SEQUENCE [LARGE SCALE GENOMIC DNA]</scope>
    <source>
        <strain evidence="1 2">DSM 9768</strain>
    </source>
</reference>
<organism evidence="1 2">
    <name type="scientific">Evansella vedderi</name>
    <dbReference type="NCBI Taxonomy" id="38282"/>
    <lineage>
        <taxon>Bacteria</taxon>
        <taxon>Bacillati</taxon>
        <taxon>Bacillota</taxon>
        <taxon>Bacilli</taxon>
        <taxon>Bacillales</taxon>
        <taxon>Bacillaceae</taxon>
        <taxon>Evansella</taxon>
    </lineage>
</organism>
<dbReference type="EMBL" id="JAUSUG010000003">
    <property type="protein sequence ID" value="MDQ0253912.1"/>
    <property type="molecule type" value="Genomic_DNA"/>
</dbReference>
<proteinExistence type="predicted"/>
<evidence type="ECO:0000313" key="1">
    <source>
        <dbReference type="EMBL" id="MDQ0253912.1"/>
    </source>
</evidence>
<name>A0ABT9ZRR5_9BACI</name>
<dbReference type="Proteomes" id="UP001230005">
    <property type="component" value="Unassembled WGS sequence"/>
</dbReference>
<keyword evidence="2" id="KW-1185">Reference proteome</keyword>
<comment type="caution">
    <text evidence="1">The sequence shown here is derived from an EMBL/GenBank/DDBJ whole genome shotgun (WGS) entry which is preliminary data.</text>
</comment>
<evidence type="ECO:0000313" key="2">
    <source>
        <dbReference type="Proteomes" id="UP001230005"/>
    </source>
</evidence>
<accession>A0ABT9ZRR5</accession>
<gene>
    <name evidence="1" type="ORF">J2S74_001284</name>
</gene>
<sequence>MEKRKAVTPAGKATAEVLPAGNQDGDITPVAYPNKYILLQ</sequence>
<protein>
    <submittedName>
        <fullName evidence="1">Oligopeptide transporter (OPT) family protein</fullName>
    </submittedName>
</protein>